<dbReference type="InterPro" id="IPR024197">
    <property type="entry name" value="TPP-like"/>
</dbReference>
<reference evidence="1 2" key="1">
    <citation type="submission" date="2018-06" db="EMBL/GenBank/DDBJ databases">
        <title>Genome sequencing of Oceanotoga sp. sy52.</title>
        <authorList>
            <person name="Mori K."/>
        </authorList>
    </citation>
    <scope>NUCLEOTIDE SEQUENCE [LARGE SCALE GENOMIC DNA]</scope>
    <source>
        <strain evidence="2">sy52</strain>
    </source>
</reference>
<dbReference type="KEGG" id="ocy:OSSY52_07440"/>
<name>A0A7G1G6W6_9BACT</name>
<dbReference type="Gene3D" id="3.40.50.1000">
    <property type="entry name" value="HAD superfamily/HAD-like"/>
    <property type="match status" value="1"/>
</dbReference>
<dbReference type="InterPro" id="IPR036412">
    <property type="entry name" value="HAD-like_sf"/>
</dbReference>
<dbReference type="SUPFAM" id="SSF56784">
    <property type="entry name" value="HAD-like"/>
    <property type="match status" value="1"/>
</dbReference>
<gene>
    <name evidence="1" type="ORF">OSSY52_07440</name>
</gene>
<accession>A0A7G1G6W6</accession>
<protein>
    <recommendedName>
        <fullName evidence="3">Sucrose phosphatase-like domain-containing protein</fullName>
    </recommendedName>
</protein>
<evidence type="ECO:0000313" key="2">
    <source>
        <dbReference type="Proteomes" id="UP000516361"/>
    </source>
</evidence>
<dbReference type="PIRSF" id="PIRSF030802">
    <property type="entry name" value="UCP030802"/>
    <property type="match status" value="1"/>
</dbReference>
<organism evidence="1 2">
    <name type="scientific">Tepiditoga spiralis</name>
    <dbReference type="NCBI Taxonomy" id="2108365"/>
    <lineage>
        <taxon>Bacteria</taxon>
        <taxon>Thermotogati</taxon>
        <taxon>Thermotogota</taxon>
        <taxon>Thermotogae</taxon>
        <taxon>Petrotogales</taxon>
        <taxon>Petrotogaceae</taxon>
        <taxon>Tepiditoga</taxon>
    </lineage>
</organism>
<dbReference type="RefSeq" id="WP_190615682.1">
    <property type="nucleotide sequence ID" value="NZ_AP018712.1"/>
</dbReference>
<keyword evidence="2" id="KW-1185">Reference proteome</keyword>
<evidence type="ECO:0000313" key="1">
    <source>
        <dbReference type="EMBL" id="BBE30603.1"/>
    </source>
</evidence>
<sequence>MFFSDLDRTLIYSNKFEINNEVLIEEKNGEAISYISSKTLFLLKKLCNKNLFVPVTTRTQEQFERISLFKTKYAIIENGAKILINGKIDKEWESHIFNSFKNQSTKSDMIFKEFEKYKGNWILKEKNVDDEFYYFIIDVNNIPENINNFFRFLKINNWNYSIQGRKMYFIPNFISKEKAVSYVVNKESIKKYFASGDSNLDLNMVLQATYNLIPLHAEINRVNGLNFTKKSGIKASEEILEKYIKLFKSIIN</sequence>
<evidence type="ECO:0008006" key="3">
    <source>
        <dbReference type="Google" id="ProtNLM"/>
    </source>
</evidence>
<dbReference type="InParanoid" id="A0A7G1G6W6"/>
<dbReference type="Proteomes" id="UP000516361">
    <property type="component" value="Chromosome"/>
</dbReference>
<proteinExistence type="predicted"/>
<dbReference type="AlphaFoldDB" id="A0A7G1G6W6"/>
<dbReference type="EMBL" id="AP018712">
    <property type="protein sequence ID" value="BBE30603.1"/>
    <property type="molecule type" value="Genomic_DNA"/>
</dbReference>
<dbReference type="InterPro" id="IPR023214">
    <property type="entry name" value="HAD_sf"/>
</dbReference>